<keyword evidence="3" id="KW-1185">Reference proteome</keyword>
<evidence type="ECO:0000313" key="3">
    <source>
        <dbReference type="Proteomes" id="UP001253439"/>
    </source>
</evidence>
<dbReference type="Gene3D" id="3.90.550.10">
    <property type="entry name" value="Spore Coat Polysaccharide Biosynthesis Protein SpsA, Chain A"/>
    <property type="match status" value="1"/>
</dbReference>
<dbReference type="PANTHER" id="PTHR43777">
    <property type="entry name" value="MOLYBDENUM COFACTOR CYTIDYLYLTRANSFERASE"/>
    <property type="match status" value="1"/>
</dbReference>
<gene>
    <name evidence="2" type="ORF">NDI54_15780</name>
</gene>
<name>A0AAE4EZI2_9EURY</name>
<feature type="domain" description="MobA-like NTP transferase" evidence="1">
    <location>
        <begin position="11"/>
        <end position="173"/>
    </location>
</feature>
<dbReference type="RefSeq" id="WP_310897419.1">
    <property type="nucleotide sequence ID" value="NZ_JAMQOM010000007.1"/>
</dbReference>
<dbReference type="InterPro" id="IPR025877">
    <property type="entry name" value="MobA-like_NTP_Trfase"/>
</dbReference>
<accession>A0AAE4EZI2</accession>
<proteinExistence type="predicted"/>
<dbReference type="SUPFAM" id="SSF53448">
    <property type="entry name" value="Nucleotide-diphospho-sugar transferases"/>
    <property type="match status" value="1"/>
</dbReference>
<dbReference type="CDD" id="cd04182">
    <property type="entry name" value="GT_2_like_f"/>
    <property type="match status" value="1"/>
</dbReference>
<evidence type="ECO:0000259" key="1">
    <source>
        <dbReference type="Pfam" id="PF12804"/>
    </source>
</evidence>
<reference evidence="2 3" key="1">
    <citation type="submission" date="2022-06" db="EMBL/GenBank/DDBJ databases">
        <title>Haloarcula sp. a new haloarchaeum isolate from saline soil.</title>
        <authorList>
            <person name="Strakova D."/>
            <person name="Galisteo C."/>
            <person name="Sanchez-Porro C."/>
            <person name="Ventosa A."/>
        </authorList>
    </citation>
    <scope>NUCLEOTIDE SEQUENCE [LARGE SCALE GENOMIC DNA]</scope>
    <source>
        <strain evidence="2 3">S1AR25-5A</strain>
    </source>
</reference>
<dbReference type="Pfam" id="PF12804">
    <property type="entry name" value="NTP_transf_3"/>
    <property type="match status" value="1"/>
</dbReference>
<dbReference type="GO" id="GO:0016779">
    <property type="term" value="F:nucleotidyltransferase activity"/>
    <property type="evidence" value="ECO:0007669"/>
    <property type="project" value="UniProtKB-ARBA"/>
</dbReference>
<dbReference type="Proteomes" id="UP001253439">
    <property type="component" value="Unassembled WGS sequence"/>
</dbReference>
<organism evidence="2 3">
    <name type="scientific">Haloarcula terrestris</name>
    <dbReference type="NCBI Taxonomy" id="2950533"/>
    <lineage>
        <taxon>Archaea</taxon>
        <taxon>Methanobacteriati</taxon>
        <taxon>Methanobacteriota</taxon>
        <taxon>Stenosarchaea group</taxon>
        <taxon>Halobacteria</taxon>
        <taxon>Halobacteriales</taxon>
        <taxon>Haloarculaceae</taxon>
        <taxon>Haloarcula</taxon>
    </lineage>
</organism>
<evidence type="ECO:0000313" key="2">
    <source>
        <dbReference type="EMBL" id="MDS0222807.1"/>
    </source>
</evidence>
<comment type="caution">
    <text evidence="2">The sequence shown here is derived from an EMBL/GenBank/DDBJ whole genome shotgun (WGS) entry which is preliminary data.</text>
</comment>
<dbReference type="InterPro" id="IPR029044">
    <property type="entry name" value="Nucleotide-diphossugar_trans"/>
</dbReference>
<dbReference type="AlphaFoldDB" id="A0AAE4EZI2"/>
<protein>
    <submittedName>
        <fullName evidence="2">Nucleotidyltransferase family protein</fullName>
    </submittedName>
</protein>
<dbReference type="PANTHER" id="PTHR43777:SF1">
    <property type="entry name" value="MOLYBDENUM COFACTOR CYTIDYLYLTRANSFERASE"/>
    <property type="match status" value="1"/>
</dbReference>
<sequence>MSEQDRATVGGVILAAGESSRYESGNKLLATIDGKAVVQHVGETACESSLSASVAVLGYESVAVAETLDGLSLSVRPNDEYAAGQSTSVRHGVEYAQESGWDAALFLLGDMPFVRAETIEQLIDAYHSGSGSIIVPRHDGQRGNPVLFDSRHFRTLASVSGDRGGRKLIETHDGTASIEVEDPGIHRDIDTESDLAAFMDRHSGL</sequence>
<dbReference type="EMBL" id="JAMQOM010000007">
    <property type="protein sequence ID" value="MDS0222807.1"/>
    <property type="molecule type" value="Genomic_DNA"/>
</dbReference>